<gene>
    <name evidence="2" type="ORF">MESS2_1210016</name>
</gene>
<evidence type="ECO:0000313" key="2">
    <source>
        <dbReference type="EMBL" id="CCV04147.1"/>
    </source>
</evidence>
<evidence type="ECO:0000313" key="3">
    <source>
        <dbReference type="Proteomes" id="UP000012062"/>
    </source>
</evidence>
<dbReference type="Proteomes" id="UP000012062">
    <property type="component" value="Unassembled WGS sequence"/>
</dbReference>
<reference evidence="2 3" key="1">
    <citation type="submission" date="2013-02" db="EMBL/GenBank/DDBJ databases">
        <authorList>
            <person name="Genoscope - CEA"/>
        </authorList>
    </citation>
    <scope>NUCLEOTIDE SEQUENCE [LARGE SCALE GENOMIC DNA]</scope>
    <source>
        <strain evidence="2 3">STM 2683</strain>
    </source>
</reference>
<sequence>MPMVHGKSGGAPMKKCDRYKFSLGKQLYFNSKTFAIGQSITNPRHPRAEQERSDVAETLGSMPRPLWRMKPAGSSASSRHGREAYTALIPSCCILRLMSRHGSQGLRSASRRFALG</sequence>
<keyword evidence="3" id="KW-1185">Reference proteome</keyword>
<dbReference type="EMBL" id="CAUM01000026">
    <property type="protein sequence ID" value="CCV04147.1"/>
    <property type="molecule type" value="Genomic_DNA"/>
</dbReference>
<proteinExistence type="predicted"/>
<evidence type="ECO:0000256" key="1">
    <source>
        <dbReference type="SAM" id="MobiDB-lite"/>
    </source>
</evidence>
<comment type="caution">
    <text evidence="2">The sequence shown here is derived from an EMBL/GenBank/DDBJ whole genome shotgun (WGS) entry which is preliminary data.</text>
</comment>
<protein>
    <submittedName>
        <fullName evidence="2">Uncharacterized protein</fullName>
    </submittedName>
</protein>
<feature type="region of interest" description="Disordered" evidence="1">
    <location>
        <begin position="40"/>
        <end position="80"/>
    </location>
</feature>
<dbReference type="AlphaFoldDB" id="M5EIC7"/>
<accession>M5EIC7</accession>
<name>M5EIC7_9HYPH</name>
<feature type="compositionally biased region" description="Basic and acidic residues" evidence="1">
    <location>
        <begin position="46"/>
        <end position="55"/>
    </location>
</feature>
<organism evidence="2 3">
    <name type="scientific">Mesorhizobium metallidurans STM 2683</name>
    <dbReference type="NCBI Taxonomy" id="1297569"/>
    <lineage>
        <taxon>Bacteria</taxon>
        <taxon>Pseudomonadati</taxon>
        <taxon>Pseudomonadota</taxon>
        <taxon>Alphaproteobacteria</taxon>
        <taxon>Hyphomicrobiales</taxon>
        <taxon>Phyllobacteriaceae</taxon>
        <taxon>Mesorhizobium</taxon>
    </lineage>
</organism>